<feature type="transmembrane region" description="Helical" evidence="8">
    <location>
        <begin position="277"/>
        <end position="295"/>
    </location>
</feature>
<evidence type="ECO:0000313" key="10">
    <source>
        <dbReference type="EMBL" id="MBN8659532.1"/>
    </source>
</evidence>
<reference evidence="10" key="1">
    <citation type="submission" date="2021-02" db="EMBL/GenBank/DDBJ databases">
        <title>Genome-Resolved Metagenomics of a Microbial Community Performing Photosynthetic Biological Nutrient Removal.</title>
        <authorList>
            <person name="Mcdaniel E.A."/>
        </authorList>
    </citation>
    <scope>NUCLEOTIDE SEQUENCE</scope>
    <source>
        <strain evidence="10">UWPOB_OBS1</strain>
    </source>
</reference>
<organism evidence="10 11">
    <name type="scientific">Candidatus Obscuribacter phosphatis</name>
    <dbReference type="NCBI Taxonomy" id="1906157"/>
    <lineage>
        <taxon>Bacteria</taxon>
        <taxon>Bacillati</taxon>
        <taxon>Candidatus Melainabacteria</taxon>
        <taxon>Candidatus Obscuribacterales</taxon>
        <taxon>Candidatus Obscuribacteraceae</taxon>
        <taxon>Candidatus Obscuribacter</taxon>
    </lineage>
</organism>
<dbReference type="AlphaFoldDB" id="A0A8J7PE24"/>
<feature type="transmembrane region" description="Helical" evidence="8">
    <location>
        <begin position="168"/>
        <end position="194"/>
    </location>
</feature>
<comment type="subcellular location">
    <subcellularLocation>
        <location evidence="1">Cell membrane</location>
        <topology evidence="1">Multi-pass membrane protein</topology>
    </subcellularLocation>
</comment>
<dbReference type="PANTHER" id="PTHR33908">
    <property type="entry name" value="MANNOSYLTRANSFERASE YKCB-RELATED"/>
    <property type="match status" value="1"/>
</dbReference>
<evidence type="ECO:0000256" key="2">
    <source>
        <dbReference type="ARBA" id="ARBA00022475"/>
    </source>
</evidence>
<feature type="domain" description="Glycosyltransferase RgtA/B/C/D-like" evidence="9">
    <location>
        <begin position="105"/>
        <end position="201"/>
    </location>
</feature>
<proteinExistence type="predicted"/>
<evidence type="ECO:0000256" key="8">
    <source>
        <dbReference type="SAM" id="Phobius"/>
    </source>
</evidence>
<keyword evidence="7 8" id="KW-0472">Membrane</keyword>
<dbReference type="InterPro" id="IPR050297">
    <property type="entry name" value="LipidA_mod_glycosyltrf_83"/>
</dbReference>
<evidence type="ECO:0000256" key="5">
    <source>
        <dbReference type="ARBA" id="ARBA00022692"/>
    </source>
</evidence>
<feature type="transmembrane region" description="Helical" evidence="8">
    <location>
        <begin position="438"/>
        <end position="457"/>
    </location>
</feature>
<evidence type="ECO:0000313" key="11">
    <source>
        <dbReference type="Proteomes" id="UP000664277"/>
    </source>
</evidence>
<name>A0A8J7PE24_9BACT</name>
<dbReference type="GO" id="GO:0005886">
    <property type="term" value="C:plasma membrane"/>
    <property type="evidence" value="ECO:0007669"/>
    <property type="project" value="UniProtKB-SubCell"/>
</dbReference>
<feature type="transmembrane region" description="Helical" evidence="8">
    <location>
        <begin position="346"/>
        <end position="368"/>
    </location>
</feature>
<dbReference type="InterPro" id="IPR038731">
    <property type="entry name" value="RgtA/B/C-like"/>
</dbReference>
<comment type="caution">
    <text evidence="10">The sequence shown here is derived from an EMBL/GenBank/DDBJ whole genome shotgun (WGS) entry which is preliminary data.</text>
</comment>
<feature type="transmembrane region" description="Helical" evidence="8">
    <location>
        <begin position="463"/>
        <end position="482"/>
    </location>
</feature>
<feature type="transmembrane region" description="Helical" evidence="8">
    <location>
        <begin position="253"/>
        <end position="270"/>
    </location>
</feature>
<keyword evidence="4" id="KW-0808">Transferase</keyword>
<evidence type="ECO:0000256" key="6">
    <source>
        <dbReference type="ARBA" id="ARBA00022989"/>
    </source>
</evidence>
<keyword evidence="5 8" id="KW-0812">Transmembrane</keyword>
<dbReference type="Proteomes" id="UP000664277">
    <property type="component" value="Unassembled WGS sequence"/>
</dbReference>
<feature type="transmembrane region" description="Helical" evidence="8">
    <location>
        <begin position="129"/>
        <end position="162"/>
    </location>
</feature>
<evidence type="ECO:0000256" key="4">
    <source>
        <dbReference type="ARBA" id="ARBA00022679"/>
    </source>
</evidence>
<dbReference type="PANTHER" id="PTHR33908:SF3">
    <property type="entry name" value="UNDECAPRENYL PHOSPHATE-ALPHA-4-AMINO-4-DEOXY-L-ARABINOSE ARABINOSYL TRANSFERASE"/>
    <property type="match status" value="1"/>
</dbReference>
<evidence type="ECO:0000259" key="9">
    <source>
        <dbReference type="Pfam" id="PF13231"/>
    </source>
</evidence>
<keyword evidence="3" id="KW-0328">Glycosyltransferase</keyword>
<dbReference type="Pfam" id="PF13231">
    <property type="entry name" value="PMT_2"/>
    <property type="match status" value="1"/>
</dbReference>
<gene>
    <name evidence="10" type="ORF">J0M35_04165</name>
</gene>
<dbReference type="GO" id="GO:0009103">
    <property type="term" value="P:lipopolysaccharide biosynthetic process"/>
    <property type="evidence" value="ECO:0007669"/>
    <property type="project" value="UniProtKB-ARBA"/>
</dbReference>
<keyword evidence="2" id="KW-1003">Cell membrane</keyword>
<dbReference type="GO" id="GO:0010041">
    <property type="term" value="P:response to iron(III) ion"/>
    <property type="evidence" value="ECO:0007669"/>
    <property type="project" value="TreeGrafter"/>
</dbReference>
<evidence type="ECO:0000256" key="7">
    <source>
        <dbReference type="ARBA" id="ARBA00023136"/>
    </source>
</evidence>
<protein>
    <submittedName>
        <fullName evidence="10">Glycosyltransferase family 39 protein</fullName>
    </submittedName>
</protein>
<feature type="transmembrane region" description="Helical" evidence="8">
    <location>
        <begin position="404"/>
        <end position="426"/>
    </location>
</feature>
<dbReference type="GO" id="GO:0016763">
    <property type="term" value="F:pentosyltransferase activity"/>
    <property type="evidence" value="ECO:0007669"/>
    <property type="project" value="TreeGrafter"/>
</dbReference>
<evidence type="ECO:0000256" key="3">
    <source>
        <dbReference type="ARBA" id="ARBA00022676"/>
    </source>
</evidence>
<evidence type="ECO:0000256" key="1">
    <source>
        <dbReference type="ARBA" id="ARBA00004651"/>
    </source>
</evidence>
<sequence length="636" mass="69982">MAERVTEKLAQSSTADLVGLSSNRYGTSPGFIEFATKDGSNKYFVCGLSLVLFLSTLLYLVEAFCQQVFTIAESCSALAAVEMLQSGDLLTPTYYGKPFYHIPGLSYWAMLPCLKIFGQSLFAVRLPSILAALALITLTGLVAKALAGARAGILAALVLATSREFSRYAALCMCDMLFSLFCCLGLTFAFMAYAESRKRLLPFSVSSASGTSSSDGDLEEVLPRLSHSREALHVCLTACSLALAVLTKGPIGVLLPALSLFIFLSCYRSFKLLQGKNILLACAFFSAIGLPWFFANYQVQSMSYFDAMFLHENLQRFIGTAKNIGVIPYNQMLAFQHPPYYMLKGFFVLFAPWTVLMPLVIFSLVRLMRATNETARLKQAICFSICWISTVIAFFTLADSNWSYYVLPTMPAAAVLMALCASRWTLDSEAVKVGVKWLALLVVATAFFMPIALPILFKGQLNAALLFGFSVALASLGTLLFWAASRGSLYSVLCTTGLITWLITIYSGGQIVPTEQALKNPLPLMCETIAKAGRAVSVNVHSSLGMDYNLRDLLTFRNQRASSLCDDNACRELSYAGRGGFLLIPRSYWQQLGLSDKSCFIIASGQYSYQDLYEAIKLKSLPQWKREDLLLVQVRR</sequence>
<feature type="transmembrane region" description="Helical" evidence="8">
    <location>
        <begin position="43"/>
        <end position="61"/>
    </location>
</feature>
<keyword evidence="6 8" id="KW-1133">Transmembrane helix</keyword>
<dbReference type="EMBL" id="JAFLCK010000004">
    <property type="protein sequence ID" value="MBN8659532.1"/>
    <property type="molecule type" value="Genomic_DNA"/>
</dbReference>
<feature type="transmembrane region" description="Helical" evidence="8">
    <location>
        <begin position="489"/>
        <end position="509"/>
    </location>
</feature>
<accession>A0A8J7PE24</accession>
<feature type="transmembrane region" description="Helical" evidence="8">
    <location>
        <begin position="380"/>
        <end position="398"/>
    </location>
</feature>